<keyword evidence="3" id="KW-1185">Reference proteome</keyword>
<name>A0AAD7ZB27_DIPPU</name>
<keyword evidence="1" id="KW-0472">Membrane</keyword>
<reference evidence="2" key="1">
    <citation type="journal article" date="2023" name="IScience">
        <title>Live-bearing cockroach genome reveals convergent evolutionary mechanisms linked to viviparity in insects and beyond.</title>
        <authorList>
            <person name="Fouks B."/>
            <person name="Harrison M.C."/>
            <person name="Mikhailova A.A."/>
            <person name="Marchal E."/>
            <person name="English S."/>
            <person name="Carruthers M."/>
            <person name="Jennings E.C."/>
            <person name="Chiamaka E.L."/>
            <person name="Frigard R.A."/>
            <person name="Pippel M."/>
            <person name="Attardo G.M."/>
            <person name="Benoit J.B."/>
            <person name="Bornberg-Bauer E."/>
            <person name="Tobe S.S."/>
        </authorList>
    </citation>
    <scope>NUCLEOTIDE SEQUENCE</scope>
    <source>
        <strain evidence="2">Stay&amp;Tobe</strain>
    </source>
</reference>
<dbReference type="Proteomes" id="UP001233999">
    <property type="component" value="Unassembled WGS sequence"/>
</dbReference>
<accession>A0AAD7ZB27</accession>
<organism evidence="2 3">
    <name type="scientific">Diploptera punctata</name>
    <name type="common">Pacific beetle cockroach</name>
    <dbReference type="NCBI Taxonomy" id="6984"/>
    <lineage>
        <taxon>Eukaryota</taxon>
        <taxon>Metazoa</taxon>
        <taxon>Ecdysozoa</taxon>
        <taxon>Arthropoda</taxon>
        <taxon>Hexapoda</taxon>
        <taxon>Insecta</taxon>
        <taxon>Pterygota</taxon>
        <taxon>Neoptera</taxon>
        <taxon>Polyneoptera</taxon>
        <taxon>Dictyoptera</taxon>
        <taxon>Blattodea</taxon>
        <taxon>Blaberoidea</taxon>
        <taxon>Blaberidae</taxon>
        <taxon>Diplopterinae</taxon>
        <taxon>Diploptera</taxon>
    </lineage>
</organism>
<keyword evidence="1" id="KW-0812">Transmembrane</keyword>
<feature type="non-terminal residue" evidence="2">
    <location>
        <position position="1"/>
    </location>
</feature>
<dbReference type="AlphaFoldDB" id="A0AAD7ZB27"/>
<sequence length="53" mass="6315">SAAVFPTFKYCNSFTKEGLSLALFYLFMFLSHIRKSLYLIIKFISYHKFLRIV</sequence>
<gene>
    <name evidence="2" type="ORF">L9F63_006213</name>
</gene>
<proteinExistence type="predicted"/>
<evidence type="ECO:0000313" key="3">
    <source>
        <dbReference type="Proteomes" id="UP001233999"/>
    </source>
</evidence>
<evidence type="ECO:0000256" key="1">
    <source>
        <dbReference type="SAM" id="Phobius"/>
    </source>
</evidence>
<protein>
    <submittedName>
        <fullName evidence="2">Uncharacterized protein</fullName>
    </submittedName>
</protein>
<evidence type="ECO:0000313" key="2">
    <source>
        <dbReference type="EMBL" id="KAJ9577239.1"/>
    </source>
</evidence>
<feature type="non-terminal residue" evidence="2">
    <location>
        <position position="53"/>
    </location>
</feature>
<keyword evidence="1" id="KW-1133">Transmembrane helix</keyword>
<comment type="caution">
    <text evidence="2">The sequence shown here is derived from an EMBL/GenBank/DDBJ whole genome shotgun (WGS) entry which is preliminary data.</text>
</comment>
<reference evidence="2" key="2">
    <citation type="submission" date="2023-05" db="EMBL/GenBank/DDBJ databases">
        <authorList>
            <person name="Fouks B."/>
        </authorList>
    </citation>
    <scope>NUCLEOTIDE SEQUENCE</scope>
    <source>
        <strain evidence="2">Stay&amp;Tobe</strain>
        <tissue evidence="2">Testes</tissue>
    </source>
</reference>
<feature type="transmembrane region" description="Helical" evidence="1">
    <location>
        <begin position="22"/>
        <end position="41"/>
    </location>
</feature>
<dbReference type="EMBL" id="JASPKZ010009370">
    <property type="protein sequence ID" value="KAJ9577239.1"/>
    <property type="molecule type" value="Genomic_DNA"/>
</dbReference>